<evidence type="ECO:0008006" key="3">
    <source>
        <dbReference type="Google" id="ProtNLM"/>
    </source>
</evidence>
<protein>
    <recommendedName>
        <fullName evidence="3">Band 7 domain-containing protein</fullName>
    </recommendedName>
</protein>
<organism evidence="2">
    <name type="scientific">marine sediment metagenome</name>
    <dbReference type="NCBI Taxonomy" id="412755"/>
    <lineage>
        <taxon>unclassified sequences</taxon>
        <taxon>metagenomes</taxon>
        <taxon>ecological metagenomes</taxon>
    </lineage>
</organism>
<evidence type="ECO:0000256" key="1">
    <source>
        <dbReference type="SAM" id="Phobius"/>
    </source>
</evidence>
<keyword evidence="1" id="KW-0472">Membrane</keyword>
<sequence>MKQRQTIIIAAAVIVVILLLFGSKMFFVIQPGERAVVFKKFGMGLDKENIIQPGF</sequence>
<reference evidence="2" key="1">
    <citation type="journal article" date="2014" name="Front. Microbiol.">
        <title>High frequency of phylogenetically diverse reductive dehalogenase-homologous genes in deep subseafloor sedimentary metagenomes.</title>
        <authorList>
            <person name="Kawai M."/>
            <person name="Futagami T."/>
            <person name="Toyoda A."/>
            <person name="Takaki Y."/>
            <person name="Nishi S."/>
            <person name="Hori S."/>
            <person name="Arai W."/>
            <person name="Tsubouchi T."/>
            <person name="Morono Y."/>
            <person name="Uchiyama I."/>
            <person name="Ito T."/>
            <person name="Fujiyama A."/>
            <person name="Inagaki F."/>
            <person name="Takami H."/>
        </authorList>
    </citation>
    <scope>NUCLEOTIDE SEQUENCE</scope>
    <source>
        <strain evidence="2">Expedition CK06-06</strain>
    </source>
</reference>
<comment type="caution">
    <text evidence="2">The sequence shown here is derived from an EMBL/GenBank/DDBJ whole genome shotgun (WGS) entry which is preliminary data.</text>
</comment>
<gene>
    <name evidence="2" type="ORF">S12H4_58732</name>
</gene>
<dbReference type="AlphaFoldDB" id="X1VUG4"/>
<proteinExistence type="predicted"/>
<name>X1VUG4_9ZZZZ</name>
<keyword evidence="1" id="KW-0812">Transmembrane</keyword>
<feature type="non-terminal residue" evidence="2">
    <location>
        <position position="55"/>
    </location>
</feature>
<keyword evidence="1" id="KW-1133">Transmembrane helix</keyword>
<dbReference type="EMBL" id="BARW01038219">
    <property type="protein sequence ID" value="GAJ21271.1"/>
    <property type="molecule type" value="Genomic_DNA"/>
</dbReference>
<feature type="transmembrane region" description="Helical" evidence="1">
    <location>
        <begin position="7"/>
        <end position="29"/>
    </location>
</feature>
<evidence type="ECO:0000313" key="2">
    <source>
        <dbReference type="EMBL" id="GAJ21271.1"/>
    </source>
</evidence>
<accession>X1VUG4</accession>